<protein>
    <recommendedName>
        <fullName evidence="4">ParB-like N-terminal domain-containing protein</fullName>
    </recommendedName>
</protein>
<dbReference type="SUPFAM" id="SSF110849">
    <property type="entry name" value="ParB/Sulfiredoxin"/>
    <property type="match status" value="1"/>
</dbReference>
<evidence type="ECO:0000256" key="2">
    <source>
        <dbReference type="ARBA" id="ARBA00022829"/>
    </source>
</evidence>
<sequence length="364" mass="39066">MTPPTQRVTRGFSLDDDSDTQSSPRRIRTRQQIISGEGKRPPAAVPLTDLAHNPFNPRTELLDVEETAESLRAKGQIQPVTVVRREAFLAAHPGQEDALGEAPYVVIDGNRRLAAAHAAGIDELRIDVHDALAETSEGILESALIANIHRVDVDPLDQARAIQQLVKAHGEQQVVAARLGKTPAWVSQRLSLLKLPEDLQEKVETRELTVKDARRIGGLPAGEQHAAAEAAINRVKPPRKPRGTAPDSPASTGAPSTAAETSEAGGAPASVSVPTQSAGADLADDQDAQPINPVNRDAADPDPLAVFADYVDRAQQFAAEMEDLASIHRKAVLADWQEADILLKALRRHLDLVTQQLPAPETDA</sequence>
<dbReference type="RefSeq" id="WP_202197168.1">
    <property type="nucleotide sequence ID" value="NZ_BAAATO010000022.1"/>
</dbReference>
<dbReference type="Gene3D" id="1.10.10.2830">
    <property type="match status" value="1"/>
</dbReference>
<feature type="region of interest" description="Disordered" evidence="3">
    <location>
        <begin position="219"/>
        <end position="300"/>
    </location>
</feature>
<dbReference type="EMBL" id="BNED01000002">
    <property type="protein sequence ID" value="GHI74540.1"/>
    <property type="molecule type" value="Genomic_DNA"/>
</dbReference>
<gene>
    <name evidence="5" type="ORF">Sspor_01010</name>
</gene>
<reference evidence="6" key="1">
    <citation type="submission" date="2023-07" db="EMBL/GenBank/DDBJ databases">
        <title>Whole genome shotgun sequence of Streptomyces spororaveus NBRC 15456.</title>
        <authorList>
            <person name="Komaki H."/>
            <person name="Tamura T."/>
        </authorList>
    </citation>
    <scope>NUCLEOTIDE SEQUENCE [LARGE SCALE GENOMIC DNA]</scope>
    <source>
        <strain evidence="6">NBRC 15456</strain>
    </source>
</reference>
<comment type="similarity">
    <text evidence="1">Belongs to the ParB family.</text>
</comment>
<feature type="region of interest" description="Disordered" evidence="3">
    <location>
        <begin position="1"/>
        <end position="44"/>
    </location>
</feature>
<dbReference type="InterPro" id="IPR004437">
    <property type="entry name" value="ParB/RepB/Spo0J"/>
</dbReference>
<dbReference type="Pfam" id="PF02195">
    <property type="entry name" value="ParB_N"/>
    <property type="match status" value="1"/>
</dbReference>
<dbReference type="SMART" id="SM00470">
    <property type="entry name" value="ParB"/>
    <property type="match status" value="1"/>
</dbReference>
<dbReference type="Proteomes" id="UP000608522">
    <property type="component" value="Unassembled WGS sequence"/>
</dbReference>
<dbReference type="SUPFAM" id="SSF109709">
    <property type="entry name" value="KorB DNA-binding domain-like"/>
    <property type="match status" value="1"/>
</dbReference>
<keyword evidence="2" id="KW-0159">Chromosome partition</keyword>
<evidence type="ECO:0000313" key="6">
    <source>
        <dbReference type="Proteomes" id="UP000608522"/>
    </source>
</evidence>
<keyword evidence="6" id="KW-1185">Reference proteome</keyword>
<evidence type="ECO:0000256" key="3">
    <source>
        <dbReference type="SAM" id="MobiDB-lite"/>
    </source>
</evidence>
<accession>A0ABQ3T2C3</accession>
<dbReference type="PANTHER" id="PTHR33375">
    <property type="entry name" value="CHROMOSOME-PARTITIONING PROTEIN PARB-RELATED"/>
    <property type="match status" value="1"/>
</dbReference>
<proteinExistence type="inferred from homology"/>
<feature type="compositionally biased region" description="Low complexity" evidence="3">
    <location>
        <begin position="244"/>
        <end position="265"/>
    </location>
</feature>
<dbReference type="Gene3D" id="3.90.1530.30">
    <property type="match status" value="1"/>
</dbReference>
<evidence type="ECO:0000259" key="4">
    <source>
        <dbReference type="SMART" id="SM00470"/>
    </source>
</evidence>
<evidence type="ECO:0000313" key="5">
    <source>
        <dbReference type="EMBL" id="GHI74540.1"/>
    </source>
</evidence>
<comment type="caution">
    <text evidence="5">The sequence shown here is derived from an EMBL/GenBank/DDBJ whole genome shotgun (WGS) entry which is preliminary data.</text>
</comment>
<name>A0ABQ3T2C3_9ACTN</name>
<organism evidence="5 6">
    <name type="scientific">Streptomyces spororaveus</name>
    <dbReference type="NCBI Taxonomy" id="284039"/>
    <lineage>
        <taxon>Bacteria</taxon>
        <taxon>Bacillati</taxon>
        <taxon>Actinomycetota</taxon>
        <taxon>Actinomycetes</taxon>
        <taxon>Kitasatosporales</taxon>
        <taxon>Streptomycetaceae</taxon>
        <taxon>Streptomyces</taxon>
    </lineage>
</organism>
<dbReference type="PANTHER" id="PTHR33375:SF1">
    <property type="entry name" value="CHROMOSOME-PARTITIONING PROTEIN PARB-RELATED"/>
    <property type="match status" value="1"/>
</dbReference>
<dbReference type="NCBIfam" id="TIGR00180">
    <property type="entry name" value="parB_part"/>
    <property type="match status" value="1"/>
</dbReference>
<dbReference type="InterPro" id="IPR050336">
    <property type="entry name" value="Chromosome_partition/occlusion"/>
</dbReference>
<feature type="domain" description="ParB-like N-terminal" evidence="4">
    <location>
        <begin position="43"/>
        <end position="148"/>
    </location>
</feature>
<dbReference type="Pfam" id="PF17762">
    <property type="entry name" value="HTH_ParB"/>
    <property type="match status" value="1"/>
</dbReference>
<dbReference type="InterPro" id="IPR036086">
    <property type="entry name" value="ParB/Sulfiredoxin_sf"/>
</dbReference>
<dbReference type="InterPro" id="IPR041468">
    <property type="entry name" value="HTH_ParB/Spo0J"/>
</dbReference>
<dbReference type="InterPro" id="IPR003115">
    <property type="entry name" value="ParB_N"/>
</dbReference>
<feature type="compositionally biased region" description="Polar residues" evidence="3">
    <location>
        <begin position="20"/>
        <end position="34"/>
    </location>
</feature>
<evidence type="ECO:0000256" key="1">
    <source>
        <dbReference type="ARBA" id="ARBA00006295"/>
    </source>
</evidence>